<keyword evidence="1" id="KW-0812">Transmembrane</keyword>
<feature type="transmembrane region" description="Helical" evidence="1">
    <location>
        <begin position="141"/>
        <end position="160"/>
    </location>
</feature>
<sequence>MLGYLGLIGGLVLLIWFALRGVNILLASIICALVVAIPNGILLPAALLEHYPFGALGAFTFAGKFFLLFLCGAIFGKAMATSQAAKSIAVAITRGLGVKHTLLVGMVVCALLTYGGVVVFVVVFTMYPLGITLMREANLPKRIWCAATALGAGTFTMTALPGTPSIHNVISASALGTDLFAGGWIGLFAAAIMAGLGMWYVEREWRLARANGEGFVENAQDLRMEQLIGDPNDAPPWGLALVPLLLVLGVIMLPRLILGLADWSETEGMFAAILRFSAAQPIIWPSIALVIGALSCGVLFVSARRKLGQVFGQGAEDSVMPLLNTAAVIGFGGVVTQTTGFGEFAQWILGVEMPPLLSVFASISTLSAIVGSSSGGLQIFMQTLAPSYLEMGIQPEILHRIAAIAAGGLDSLPHCGAVIATLMIMGLSHKEAYKDMFVVTVVVPVVACLLAIGLLMALGMGVTPPA</sequence>
<dbReference type="InterPro" id="IPR003474">
    <property type="entry name" value="Glcn_transporter"/>
</dbReference>
<organism evidence="2">
    <name type="scientific">Pseudomonas saudimassiliensis</name>
    <dbReference type="NCBI Taxonomy" id="1461581"/>
    <lineage>
        <taxon>Bacteria</taxon>
        <taxon>Pseudomonadati</taxon>
        <taxon>Pseudomonadota</taxon>
        <taxon>Gammaproteobacteria</taxon>
        <taxon>Pseudomonadales</taxon>
        <taxon>Pseudomonadaceae</taxon>
        <taxon>Pseudomonas</taxon>
    </lineage>
</organism>
<evidence type="ECO:0000313" key="2">
    <source>
        <dbReference type="EMBL" id="CEA06408.1"/>
    </source>
</evidence>
<accession>A0A078MGF2</accession>
<feature type="transmembrane region" description="Helical" evidence="1">
    <location>
        <begin position="237"/>
        <end position="261"/>
    </location>
</feature>
<feature type="transmembrane region" description="Helical" evidence="1">
    <location>
        <begin position="322"/>
        <end position="344"/>
    </location>
</feature>
<evidence type="ECO:0000256" key="1">
    <source>
        <dbReference type="SAM" id="Phobius"/>
    </source>
</evidence>
<dbReference type="AlphaFoldDB" id="A0A078MGF2"/>
<protein>
    <submittedName>
        <fullName evidence="2">Citrate transporter</fullName>
    </submittedName>
</protein>
<dbReference type="GO" id="GO:0005886">
    <property type="term" value="C:plasma membrane"/>
    <property type="evidence" value="ECO:0007669"/>
    <property type="project" value="TreeGrafter"/>
</dbReference>
<proteinExistence type="predicted"/>
<feature type="transmembrane region" description="Helical" evidence="1">
    <location>
        <begin position="101"/>
        <end position="129"/>
    </location>
</feature>
<keyword evidence="1" id="KW-0472">Membrane</keyword>
<dbReference type="OrthoDB" id="86125at2"/>
<dbReference type="RefSeq" id="WP_044500884.1">
    <property type="nucleotide sequence ID" value="NZ_LK391969.1"/>
</dbReference>
<name>A0A078MGF2_9PSED</name>
<dbReference type="GO" id="GO:0015128">
    <property type="term" value="F:gluconate transmembrane transporter activity"/>
    <property type="evidence" value="ECO:0007669"/>
    <property type="project" value="InterPro"/>
</dbReference>
<dbReference type="PANTHER" id="PTHR30354:SF7">
    <property type="entry name" value="BLL7963 PROTEIN"/>
    <property type="match status" value="1"/>
</dbReference>
<dbReference type="EMBL" id="LM997413">
    <property type="protein sequence ID" value="CEA06408.1"/>
    <property type="molecule type" value="Genomic_DNA"/>
</dbReference>
<feature type="transmembrane region" description="Helical" evidence="1">
    <location>
        <begin position="356"/>
        <end position="381"/>
    </location>
</feature>
<reference evidence="2" key="1">
    <citation type="submission" date="2014-07" db="EMBL/GenBank/DDBJ databases">
        <authorList>
            <person name="Urmite Genomes Urmite Genomes"/>
        </authorList>
    </citation>
    <scope>NUCLEOTIDE SEQUENCE</scope>
    <source>
        <strain evidence="2">12M76_air</strain>
    </source>
</reference>
<dbReference type="EMBL" id="LK391969">
    <property type="protein sequence ID" value="CEF27833.1"/>
    <property type="molecule type" value="Genomic_DNA"/>
</dbReference>
<dbReference type="PANTHER" id="PTHR30354">
    <property type="entry name" value="GNT FAMILY GLUCONATE TRANSPORTER"/>
    <property type="match status" value="1"/>
</dbReference>
<feature type="transmembrane region" description="Helical" evidence="1">
    <location>
        <begin position="181"/>
        <end position="201"/>
    </location>
</feature>
<keyword evidence="1" id="KW-1133">Transmembrane helix</keyword>
<feature type="transmembrane region" description="Helical" evidence="1">
    <location>
        <begin position="282"/>
        <end position="302"/>
    </location>
</feature>
<feature type="transmembrane region" description="Helical" evidence="1">
    <location>
        <begin position="57"/>
        <end position="80"/>
    </location>
</feature>
<dbReference type="PATRIC" id="fig|1461581.3.peg.2751"/>
<feature type="transmembrane region" description="Helical" evidence="1">
    <location>
        <begin position="436"/>
        <end position="460"/>
    </location>
</feature>
<gene>
    <name evidence="2" type="ORF">BN1049_02793</name>
</gene>
<feature type="transmembrane region" description="Helical" evidence="1">
    <location>
        <begin position="12"/>
        <end position="37"/>
    </location>
</feature>